<evidence type="ECO:0000313" key="1">
    <source>
        <dbReference type="EMBL" id="EFJ39048.1"/>
    </source>
</evidence>
<proteinExistence type="predicted"/>
<dbReference type="RefSeq" id="XP_002959887.1">
    <property type="nucleotide sequence ID" value="XM_002959841.1"/>
</dbReference>
<feature type="non-terminal residue" evidence="1">
    <location>
        <position position="109"/>
    </location>
</feature>
<name>D8UMK1_VOLCA</name>
<dbReference type="KEGG" id="vcn:VOLCADRAFT_85098"/>
<keyword evidence="2" id="KW-1185">Reference proteome</keyword>
<evidence type="ECO:0000313" key="2">
    <source>
        <dbReference type="Proteomes" id="UP000001058"/>
    </source>
</evidence>
<protein>
    <submittedName>
        <fullName evidence="1">Uncharacterized protein</fullName>
    </submittedName>
</protein>
<dbReference type="InParanoid" id="D8UMK1"/>
<dbReference type="AlphaFoldDB" id="D8UMK1"/>
<gene>
    <name evidence="1" type="ORF">VOLCADRAFT_85098</name>
</gene>
<organism evidence="2">
    <name type="scientific">Volvox carteri f. nagariensis</name>
    <dbReference type="NCBI Taxonomy" id="3068"/>
    <lineage>
        <taxon>Eukaryota</taxon>
        <taxon>Viridiplantae</taxon>
        <taxon>Chlorophyta</taxon>
        <taxon>core chlorophytes</taxon>
        <taxon>Chlorophyceae</taxon>
        <taxon>CS clade</taxon>
        <taxon>Chlamydomonadales</taxon>
        <taxon>Volvocaceae</taxon>
        <taxon>Volvox</taxon>
    </lineage>
</organism>
<dbReference type="EMBL" id="GL379162">
    <property type="protein sequence ID" value="EFJ39048.1"/>
    <property type="molecule type" value="Genomic_DNA"/>
</dbReference>
<dbReference type="GeneID" id="9614916"/>
<sequence>MKPLACVGHMTAAAPEKGSPIQCLYFAICTPGCFPSDGYSSGKTVRRVWSQPLIKRSLSAVIIAPSGRGLLNNQSTRSFTPTTSCGIPLQMLHSKKENSRNIEIPQPSH</sequence>
<reference evidence="1 2" key="1">
    <citation type="journal article" date="2010" name="Science">
        <title>Genomic analysis of organismal complexity in the multicellular green alga Volvox carteri.</title>
        <authorList>
            <person name="Prochnik S.E."/>
            <person name="Umen J."/>
            <person name="Nedelcu A.M."/>
            <person name="Hallmann A."/>
            <person name="Miller S.M."/>
            <person name="Nishii I."/>
            <person name="Ferris P."/>
            <person name="Kuo A."/>
            <person name="Mitros T."/>
            <person name="Fritz-Laylin L.K."/>
            <person name="Hellsten U."/>
            <person name="Chapman J."/>
            <person name="Simakov O."/>
            <person name="Rensing S.A."/>
            <person name="Terry A."/>
            <person name="Pangilinan J."/>
            <person name="Kapitonov V."/>
            <person name="Jurka J."/>
            <person name="Salamov A."/>
            <person name="Shapiro H."/>
            <person name="Schmutz J."/>
            <person name="Grimwood J."/>
            <person name="Lindquist E."/>
            <person name="Lucas S."/>
            <person name="Grigoriev I.V."/>
            <person name="Schmitt R."/>
            <person name="Kirk D."/>
            <person name="Rokhsar D.S."/>
        </authorList>
    </citation>
    <scope>NUCLEOTIDE SEQUENCE [LARGE SCALE GENOMIC DNA]</scope>
    <source>
        <strain evidence="2">f. Nagariensis / Eve</strain>
    </source>
</reference>
<dbReference type="Proteomes" id="UP000001058">
    <property type="component" value="Unassembled WGS sequence"/>
</dbReference>
<accession>D8UMK1</accession>